<keyword evidence="2" id="KW-1185">Reference proteome</keyword>
<reference evidence="2" key="2">
    <citation type="journal article" date="2018" name="BMC Genomics">
        <title>Genomic insights into host adaptation between the wheat stripe rust pathogen (Puccinia striiformis f. sp. tritici) and the barley stripe rust pathogen (Puccinia striiformis f. sp. hordei).</title>
        <authorList>
            <person name="Xia C."/>
            <person name="Wang M."/>
            <person name="Yin C."/>
            <person name="Cornejo O.E."/>
            <person name="Hulbert S.H."/>
            <person name="Chen X."/>
        </authorList>
    </citation>
    <scope>NUCLEOTIDE SEQUENCE [LARGE SCALE GENOMIC DNA]</scope>
    <source>
        <strain evidence="2">93TX-2</strain>
    </source>
</reference>
<dbReference type="Proteomes" id="UP000238274">
    <property type="component" value="Unassembled WGS sequence"/>
</dbReference>
<reference evidence="1 2" key="1">
    <citation type="submission" date="2017-12" db="EMBL/GenBank/DDBJ databases">
        <title>Gene loss provides genomic basis for host adaptation in cereal stripe rust fungi.</title>
        <authorList>
            <person name="Xia C."/>
        </authorList>
    </citation>
    <scope>NUCLEOTIDE SEQUENCE [LARGE SCALE GENOMIC DNA]</scope>
    <source>
        <strain evidence="1 2">93TX-2</strain>
    </source>
</reference>
<evidence type="ECO:0008006" key="3">
    <source>
        <dbReference type="Google" id="ProtNLM"/>
    </source>
</evidence>
<gene>
    <name evidence="1" type="ORF">PSHT_08170</name>
</gene>
<name>A0A2S4VRR1_9BASI</name>
<dbReference type="InterPro" id="IPR032675">
    <property type="entry name" value="LRR_dom_sf"/>
</dbReference>
<evidence type="ECO:0000313" key="2">
    <source>
        <dbReference type="Proteomes" id="UP000238274"/>
    </source>
</evidence>
<accession>A0A2S4VRR1</accession>
<dbReference type="VEuPathDB" id="FungiDB:PSTT_05273"/>
<proteinExistence type="predicted"/>
<dbReference type="VEuPathDB" id="FungiDB:PSHT_08170"/>
<dbReference type="Gene3D" id="3.80.10.10">
    <property type="entry name" value="Ribonuclease Inhibitor"/>
    <property type="match status" value="1"/>
</dbReference>
<protein>
    <recommendedName>
        <fullName evidence="3">F-box domain-containing protein</fullName>
    </recommendedName>
</protein>
<reference evidence="2" key="3">
    <citation type="journal article" date="2018" name="Mol. Plant Microbe Interact.">
        <title>Genome sequence resources for the wheat stripe rust pathogen (Puccinia striiformis f. sp. tritici) and the barley stripe rust pathogen (Puccinia striiformis f. sp. hordei).</title>
        <authorList>
            <person name="Xia C."/>
            <person name="Wang M."/>
            <person name="Yin C."/>
            <person name="Cornejo O.E."/>
            <person name="Hulbert S.H."/>
            <person name="Chen X."/>
        </authorList>
    </citation>
    <scope>NUCLEOTIDE SEQUENCE [LARGE SCALE GENOMIC DNA]</scope>
    <source>
        <strain evidence="2">93TX-2</strain>
    </source>
</reference>
<dbReference type="EMBL" id="PKSM01000105">
    <property type="protein sequence ID" value="POW12227.1"/>
    <property type="molecule type" value="Genomic_DNA"/>
</dbReference>
<sequence>MPNFSDLPTEALDRILQQVLHVSGYRWYSDDKDSKAKPAGELRLVCRQWSEWFYEHHLYKRLSFDSGARAMHFIIHELARSRRRPFLRPAACTDLTLQEVWSWGPSSSDQDKVTPATLEALIELFHDTIVDLDFTLVNFLSLPTSTIKALGRIKNLRTLSLGFDSRSIPDIVTDSSQQSSPKKPSYISFQHGPDFLRSLLMAVPGLEYLDLFWIRSSDVPDIPRSYLPSHLLPNITRLKFYFPPEDCPLDGIVSLVIALKSSLRMLTITHQPNMYTRRGNDTYHYFNGINKIRVNDQRLLPLFEALQNTLEGLSISSSRMLTTFTQLKFTKLRVLKVKSWDGCISRFLNLDMFSDAPIQLVYLKGREIDNHPPILDLDPLARLPKLRLVLFQPDYEVGFSLPESYVNACEDHGVEYSVDDLRLPDLMEL</sequence>
<dbReference type="AlphaFoldDB" id="A0A2S4VRR1"/>
<organism evidence="1 2">
    <name type="scientific">Puccinia striiformis</name>
    <dbReference type="NCBI Taxonomy" id="27350"/>
    <lineage>
        <taxon>Eukaryota</taxon>
        <taxon>Fungi</taxon>
        <taxon>Dikarya</taxon>
        <taxon>Basidiomycota</taxon>
        <taxon>Pucciniomycotina</taxon>
        <taxon>Pucciniomycetes</taxon>
        <taxon>Pucciniales</taxon>
        <taxon>Pucciniaceae</taxon>
        <taxon>Puccinia</taxon>
    </lineage>
</organism>
<evidence type="ECO:0000313" key="1">
    <source>
        <dbReference type="EMBL" id="POW12227.1"/>
    </source>
</evidence>
<comment type="caution">
    <text evidence="1">The sequence shown here is derived from an EMBL/GenBank/DDBJ whole genome shotgun (WGS) entry which is preliminary data.</text>
</comment>